<sequence length="149" mass="16325">MARNAKPGSDDGRSGRHPMARPRQDRRGGRSGGTRRPLPKGEHFFTPGATGLRAAVERRSAAPMVYLFQLPRWLPPVVLVVLLLVGLAAPSVWGGLAVLPVLLFVTWLAYTSWPSLGARGRFLRVVLLTFLVLLASDRFGVLGTVLNWF</sequence>
<evidence type="ECO:0000313" key="4">
    <source>
        <dbReference type="Proteomes" id="UP000606172"/>
    </source>
</evidence>
<keyword evidence="4" id="KW-1185">Reference proteome</keyword>
<evidence type="ECO:0000313" key="3">
    <source>
        <dbReference type="EMBL" id="GII90005.1"/>
    </source>
</evidence>
<dbReference type="InterPro" id="IPR046549">
    <property type="entry name" value="DUF6703"/>
</dbReference>
<dbReference type="Pfam" id="PF20444">
    <property type="entry name" value="DUF6703"/>
    <property type="match status" value="1"/>
</dbReference>
<dbReference type="Proteomes" id="UP000606172">
    <property type="component" value="Unassembled WGS sequence"/>
</dbReference>
<feature type="transmembrane region" description="Helical" evidence="2">
    <location>
        <begin position="122"/>
        <end position="146"/>
    </location>
</feature>
<gene>
    <name evidence="3" type="ORF">Ssi02_02360</name>
</gene>
<organism evidence="3 4">
    <name type="scientific">Sinosporangium siamense</name>
    <dbReference type="NCBI Taxonomy" id="1367973"/>
    <lineage>
        <taxon>Bacteria</taxon>
        <taxon>Bacillati</taxon>
        <taxon>Actinomycetota</taxon>
        <taxon>Actinomycetes</taxon>
        <taxon>Streptosporangiales</taxon>
        <taxon>Streptosporangiaceae</taxon>
        <taxon>Sinosporangium</taxon>
    </lineage>
</organism>
<proteinExistence type="predicted"/>
<dbReference type="EMBL" id="BOOW01000003">
    <property type="protein sequence ID" value="GII90005.1"/>
    <property type="molecule type" value="Genomic_DNA"/>
</dbReference>
<dbReference type="RefSeq" id="WP_380659352.1">
    <property type="nucleotide sequence ID" value="NZ_JBHLZQ010000006.1"/>
</dbReference>
<comment type="caution">
    <text evidence="3">The sequence shown here is derived from an EMBL/GenBank/DDBJ whole genome shotgun (WGS) entry which is preliminary data.</text>
</comment>
<keyword evidence="2" id="KW-1133">Transmembrane helix</keyword>
<feature type="transmembrane region" description="Helical" evidence="2">
    <location>
        <begin position="77"/>
        <end position="110"/>
    </location>
</feature>
<keyword evidence="2" id="KW-0472">Membrane</keyword>
<accession>A0A919RC14</accession>
<name>A0A919RC14_9ACTN</name>
<feature type="region of interest" description="Disordered" evidence="1">
    <location>
        <begin position="1"/>
        <end position="43"/>
    </location>
</feature>
<evidence type="ECO:0000256" key="2">
    <source>
        <dbReference type="SAM" id="Phobius"/>
    </source>
</evidence>
<dbReference type="AlphaFoldDB" id="A0A919RC14"/>
<evidence type="ECO:0000256" key="1">
    <source>
        <dbReference type="SAM" id="MobiDB-lite"/>
    </source>
</evidence>
<reference evidence="3" key="1">
    <citation type="submission" date="2021-01" db="EMBL/GenBank/DDBJ databases">
        <title>Whole genome shotgun sequence of Sinosporangium siamense NBRC 109515.</title>
        <authorList>
            <person name="Komaki H."/>
            <person name="Tamura T."/>
        </authorList>
    </citation>
    <scope>NUCLEOTIDE SEQUENCE</scope>
    <source>
        <strain evidence="3">NBRC 109515</strain>
    </source>
</reference>
<protein>
    <submittedName>
        <fullName evidence="3">Uncharacterized protein</fullName>
    </submittedName>
</protein>
<keyword evidence="2" id="KW-0812">Transmembrane</keyword>